<dbReference type="GO" id="GO:0008253">
    <property type="term" value="F:5'-nucleotidase activity"/>
    <property type="evidence" value="ECO:0007669"/>
    <property type="project" value="TreeGrafter"/>
</dbReference>
<gene>
    <name evidence="5" type="ORF">DB30_00859</name>
</gene>
<dbReference type="RefSeq" id="WP_052556683.1">
    <property type="nucleotide sequence ID" value="NZ_JMCC02000112.1"/>
</dbReference>
<dbReference type="Proteomes" id="UP000031599">
    <property type="component" value="Unassembled WGS sequence"/>
</dbReference>
<organism evidence="5 6">
    <name type="scientific">Enhygromyxa salina</name>
    <dbReference type="NCBI Taxonomy" id="215803"/>
    <lineage>
        <taxon>Bacteria</taxon>
        <taxon>Pseudomonadati</taxon>
        <taxon>Myxococcota</taxon>
        <taxon>Polyangia</taxon>
        <taxon>Nannocystales</taxon>
        <taxon>Nannocystaceae</taxon>
        <taxon>Enhygromyxa</taxon>
    </lineage>
</organism>
<dbReference type="GO" id="GO:0046872">
    <property type="term" value="F:metal ion binding"/>
    <property type="evidence" value="ECO:0007669"/>
    <property type="project" value="UniProtKB-KW"/>
</dbReference>
<sequence>MSSDQELPDPIRRLLRNVGHEHETPRARRIFTNRDLDFEQVPVVGFDMDYTLARYRQTELEALSLETTVVKLVAQGWPKVLHQVQPDPEFAIRGLVVDKLRGNLLKMDRHGYVGRVYHGRTMLERSQRKDIYRSQRVGGERARFSYVDTLFSLPEVTLYAAVVDLIDSEPQAWGPGGPPDYASAWTAVRAAIDEAHQDDSIKSRIKANVAAYFDKDPDLAPTLHKLRSAGKKLFLLTNSLFPYTNSVMSYLLGGEDDAYEDWTSYFDWCVVGSRKPGFFTDTEPFWEIDVATGRKSTKPIATPGKGRVYEGGNQMGLQRALGVSPDEILYVGDHIYGDIVQSKKTSGWRTLLIADELEREMPVRDDYHVALEEILTLSELWERLSEEVSDQRYLQRGLELLHANELSREYLAQGQPLTPDQSAALLDQIRVRARERLKRLRAHEDSVAGYVKQRSVEVDRAFNRYWGSVFAERYDSSFFGAQLEEYACLYTSRVSNFLFVSPHRYFRAPHGAMPHWS</sequence>
<dbReference type="InterPro" id="IPR023214">
    <property type="entry name" value="HAD_sf"/>
</dbReference>
<comment type="caution">
    <text evidence="5">The sequence shown here is derived from an EMBL/GenBank/DDBJ whole genome shotgun (WGS) entry which is preliminary data.</text>
</comment>
<dbReference type="NCBIfam" id="TIGR02244">
    <property type="entry name" value="HAD-IG-Ncltidse"/>
    <property type="match status" value="1"/>
</dbReference>
<reference evidence="5 6" key="1">
    <citation type="submission" date="2014-12" db="EMBL/GenBank/DDBJ databases">
        <title>Genome assembly of Enhygromyxa salina DSM 15201.</title>
        <authorList>
            <person name="Sharma G."/>
            <person name="Subramanian S."/>
        </authorList>
    </citation>
    <scope>NUCLEOTIDE SEQUENCE [LARGE SCALE GENOMIC DNA]</scope>
    <source>
        <strain evidence="5 6">DSM 15201</strain>
    </source>
</reference>
<dbReference type="AlphaFoldDB" id="A0A0C2CTM6"/>
<dbReference type="InterPro" id="IPR036412">
    <property type="entry name" value="HAD-like_sf"/>
</dbReference>
<evidence type="ECO:0000256" key="1">
    <source>
        <dbReference type="ARBA" id="ARBA00009589"/>
    </source>
</evidence>
<comment type="similarity">
    <text evidence="1">Belongs to the 5'(3')-deoxyribonucleotidase family.</text>
</comment>
<dbReference type="PIRSF" id="PIRSF017434">
    <property type="entry name" value="Purine_5'-nucleotidase"/>
    <property type="match status" value="1"/>
</dbReference>
<evidence type="ECO:0000256" key="4">
    <source>
        <dbReference type="ARBA" id="ARBA00022842"/>
    </source>
</evidence>
<name>A0A0C2CTM6_9BACT</name>
<evidence type="ECO:0000256" key="2">
    <source>
        <dbReference type="ARBA" id="ARBA00022723"/>
    </source>
</evidence>
<accession>A0A0C2CTM6</accession>
<keyword evidence="3 5" id="KW-0378">Hydrolase</keyword>
<protein>
    <submittedName>
        <fullName evidence="5">HAD superfamily (Subfamily IG) hydrolase, 5'-Nucleotidase</fullName>
    </submittedName>
</protein>
<keyword evidence="2" id="KW-0479">Metal-binding</keyword>
<dbReference type="Pfam" id="PF05761">
    <property type="entry name" value="5_nucleotid"/>
    <property type="match status" value="1"/>
</dbReference>
<evidence type="ECO:0000313" key="6">
    <source>
        <dbReference type="Proteomes" id="UP000031599"/>
    </source>
</evidence>
<dbReference type="InterPro" id="IPR016695">
    <property type="entry name" value="Pur_nucleotidase"/>
</dbReference>
<evidence type="ECO:0000256" key="3">
    <source>
        <dbReference type="ARBA" id="ARBA00022801"/>
    </source>
</evidence>
<dbReference type="EMBL" id="JMCC02000112">
    <property type="protein sequence ID" value="KIG12975.1"/>
    <property type="molecule type" value="Genomic_DNA"/>
</dbReference>
<dbReference type="SUPFAM" id="SSF56784">
    <property type="entry name" value="HAD-like"/>
    <property type="match status" value="1"/>
</dbReference>
<dbReference type="PANTHER" id="PTHR12103">
    <property type="entry name" value="5'-NUCLEOTIDASE DOMAIN-CONTAINING"/>
    <property type="match status" value="1"/>
</dbReference>
<dbReference type="InterPro" id="IPR008380">
    <property type="entry name" value="HAD-SF_hydro_IG_5-nucl"/>
</dbReference>
<evidence type="ECO:0000313" key="5">
    <source>
        <dbReference type="EMBL" id="KIG12975.1"/>
    </source>
</evidence>
<dbReference type="Gene3D" id="3.40.50.1000">
    <property type="entry name" value="HAD superfamily/HAD-like"/>
    <property type="match status" value="1"/>
</dbReference>
<proteinExistence type="inferred from homology"/>
<keyword evidence="4" id="KW-0460">Magnesium</keyword>
<dbReference type="PANTHER" id="PTHR12103:SF15">
    <property type="entry name" value="CYTOSOLIC PURINE 5'-NUCLEOTIDASE"/>
    <property type="match status" value="1"/>
</dbReference>